<keyword evidence="16" id="KW-0520">NAD</keyword>
<feature type="transmembrane region" description="Helical" evidence="25">
    <location>
        <begin position="808"/>
        <end position="826"/>
    </location>
</feature>
<dbReference type="FunFam" id="3.40.50.1220:FF:000002">
    <property type="entry name" value="NAD(P) transhydrogenase subunit beta"/>
    <property type="match status" value="1"/>
</dbReference>
<keyword evidence="15" id="KW-0007">Acetylation</keyword>
<dbReference type="Gene3D" id="3.40.50.720">
    <property type="entry name" value="NAD(P)-binding Rossmann-like Domain"/>
    <property type="match status" value="2"/>
</dbReference>
<feature type="region of interest" description="Disordered" evidence="24">
    <location>
        <begin position="469"/>
        <end position="491"/>
    </location>
</feature>
<comment type="similarity">
    <text evidence="21">In the C-terminal section; belongs to the PNT beta subunit family.</text>
</comment>
<dbReference type="GeneID" id="9537483"/>
<keyword evidence="18 25" id="KW-0472">Membrane</keyword>
<evidence type="ECO:0000256" key="15">
    <source>
        <dbReference type="ARBA" id="ARBA00022990"/>
    </source>
</evidence>
<feature type="transmembrane region" description="Helical" evidence="25">
    <location>
        <begin position="684"/>
        <end position="703"/>
    </location>
</feature>
<keyword evidence="6" id="KW-1003">Cell membrane</keyword>
<dbReference type="CDD" id="cd05304">
    <property type="entry name" value="Rubrum_tdh"/>
    <property type="match status" value="1"/>
</dbReference>
<keyword evidence="11" id="KW-0521">NADP</keyword>
<evidence type="ECO:0000256" key="19">
    <source>
        <dbReference type="ARBA" id="ARBA00048202"/>
    </source>
</evidence>
<feature type="transmembrane region" description="Helical" evidence="25">
    <location>
        <begin position="777"/>
        <end position="796"/>
    </location>
</feature>
<dbReference type="NCBIfam" id="NF006942">
    <property type="entry name" value="PRK09424.1"/>
    <property type="match status" value="1"/>
</dbReference>
<keyword evidence="12" id="KW-0809">Transit peptide</keyword>
<dbReference type="STRING" id="526221.C9SRM4"/>
<dbReference type="InterPro" id="IPR026255">
    <property type="entry name" value="NADP_transhyd_a"/>
</dbReference>
<evidence type="ECO:0000256" key="6">
    <source>
        <dbReference type="ARBA" id="ARBA00022475"/>
    </source>
</evidence>
<proteinExistence type="inferred from homology"/>
<dbReference type="InterPro" id="IPR007698">
    <property type="entry name" value="AlaDH/PNT_NAD(H)-bd"/>
</dbReference>
<keyword evidence="9" id="KW-0547">Nucleotide-binding</keyword>
<dbReference type="EMBL" id="DS985223">
    <property type="protein sequence ID" value="EEY21439.1"/>
    <property type="molecule type" value="Genomic_DNA"/>
</dbReference>
<dbReference type="PROSITE" id="PS00836">
    <property type="entry name" value="ALADH_PNT_1"/>
    <property type="match status" value="1"/>
</dbReference>
<dbReference type="EC" id="7.1.1.1" evidence="5"/>
<evidence type="ECO:0000256" key="3">
    <source>
        <dbReference type="ARBA" id="ARBA00005624"/>
    </source>
</evidence>
<keyword evidence="7" id="KW-0997">Cell inner membrane</keyword>
<dbReference type="PANTHER" id="PTHR10160:SF19">
    <property type="entry name" value="PROTON-TRANSLOCATING NAD(P)(+) TRANSHYDROGENASE"/>
    <property type="match status" value="1"/>
</dbReference>
<dbReference type="Pfam" id="PF05222">
    <property type="entry name" value="AlaDh_PNT_N"/>
    <property type="match status" value="1"/>
</dbReference>
<reference evidence="29" key="1">
    <citation type="journal article" date="2011" name="PLoS Pathog.">
        <title>Comparative genomics yields insights into niche adaptation of plant vascular wilt pathogens.</title>
        <authorList>
            <person name="Klosterman S.J."/>
            <person name="Subbarao K.V."/>
            <person name="Kang S."/>
            <person name="Veronese P."/>
            <person name="Gold S.E."/>
            <person name="Thomma B.P.H.J."/>
            <person name="Chen Z."/>
            <person name="Henrissat B."/>
            <person name="Lee Y.-H."/>
            <person name="Park J."/>
            <person name="Garcia-Pedrajas M.D."/>
            <person name="Barbara D.J."/>
            <person name="Anchieta A."/>
            <person name="de Jonge R."/>
            <person name="Santhanam P."/>
            <person name="Maruthachalam K."/>
            <person name="Atallah Z."/>
            <person name="Amyotte S.G."/>
            <person name="Paz Z."/>
            <person name="Inderbitzin P."/>
            <person name="Hayes R.J."/>
            <person name="Heiman D.I."/>
            <person name="Young S."/>
            <person name="Zeng Q."/>
            <person name="Engels R."/>
            <person name="Galagan J."/>
            <person name="Cuomo C.A."/>
            <person name="Dobinson K.F."/>
            <person name="Ma L.-J."/>
        </authorList>
    </citation>
    <scope>NUCLEOTIDE SEQUENCE [LARGE SCALE GENOMIC DNA]</scope>
    <source>
        <strain evidence="29">VaMs.102 / ATCC MYA-4576 / FGSC 10136</strain>
    </source>
</reference>
<dbReference type="SUPFAM" id="SSF52467">
    <property type="entry name" value="DHS-like NAD/FAD-binding domain"/>
    <property type="match status" value="1"/>
</dbReference>
<dbReference type="HOGENOM" id="CLU_003376_0_0_1"/>
<evidence type="ECO:0000256" key="23">
    <source>
        <dbReference type="ARBA" id="ARBA00079255"/>
    </source>
</evidence>
<dbReference type="Pfam" id="PF02233">
    <property type="entry name" value="PNTB"/>
    <property type="match status" value="1"/>
</dbReference>
<dbReference type="InterPro" id="IPR029035">
    <property type="entry name" value="DHS-like_NAD/FAD-binding_dom"/>
</dbReference>
<keyword evidence="13" id="KW-1278">Translocase</keyword>
<gene>
    <name evidence="28" type="ORF">VDBG_07549</name>
</gene>
<dbReference type="Pfam" id="PF12769">
    <property type="entry name" value="PNTB_4TM"/>
    <property type="match status" value="1"/>
</dbReference>
<dbReference type="eggNOG" id="ENOG502QQ0A">
    <property type="taxonomic scope" value="Eukaryota"/>
</dbReference>
<comment type="catalytic activity">
    <reaction evidence="19">
        <text>NAD(+) + NADPH + H(+)(in) = NADH + NADP(+) + H(+)(out)</text>
        <dbReference type="Rhea" id="RHEA:47992"/>
        <dbReference type="ChEBI" id="CHEBI:15378"/>
        <dbReference type="ChEBI" id="CHEBI:57540"/>
        <dbReference type="ChEBI" id="CHEBI:57783"/>
        <dbReference type="ChEBI" id="CHEBI:57945"/>
        <dbReference type="ChEBI" id="CHEBI:58349"/>
        <dbReference type="EC" id="7.1.1.1"/>
    </reaction>
</comment>
<evidence type="ECO:0000256" key="25">
    <source>
        <dbReference type="SAM" id="Phobius"/>
    </source>
</evidence>
<dbReference type="SMART" id="SM01003">
    <property type="entry name" value="AlaDh_PNT_N"/>
    <property type="match status" value="1"/>
</dbReference>
<dbReference type="InterPro" id="IPR008143">
    <property type="entry name" value="Ala_DH/PNT_CS2"/>
</dbReference>
<dbReference type="InterPro" id="IPR034300">
    <property type="entry name" value="PNTB-like"/>
</dbReference>
<comment type="similarity">
    <text evidence="3">In the N-terminal section; belongs to the AlaDH/PNT family.</text>
</comment>
<evidence type="ECO:0000256" key="17">
    <source>
        <dbReference type="ARBA" id="ARBA00023128"/>
    </source>
</evidence>
<evidence type="ECO:0000256" key="21">
    <source>
        <dbReference type="ARBA" id="ARBA00061558"/>
    </source>
</evidence>
<dbReference type="KEGG" id="val:VDBG_07549"/>
<dbReference type="GO" id="GO:0005886">
    <property type="term" value="C:plasma membrane"/>
    <property type="evidence" value="ECO:0007669"/>
    <property type="project" value="UniProtKB-SubCell"/>
</dbReference>
<evidence type="ECO:0000256" key="12">
    <source>
        <dbReference type="ARBA" id="ARBA00022946"/>
    </source>
</evidence>
<evidence type="ECO:0000256" key="9">
    <source>
        <dbReference type="ARBA" id="ARBA00022741"/>
    </source>
</evidence>
<evidence type="ECO:0000256" key="8">
    <source>
        <dbReference type="ARBA" id="ARBA00022692"/>
    </source>
</evidence>
<dbReference type="GO" id="GO:0016491">
    <property type="term" value="F:oxidoreductase activity"/>
    <property type="evidence" value="ECO:0007669"/>
    <property type="project" value="InterPro"/>
</dbReference>
<dbReference type="AlphaFoldDB" id="C9SRM4"/>
<evidence type="ECO:0000256" key="20">
    <source>
        <dbReference type="ARBA" id="ARBA00054910"/>
    </source>
</evidence>
<dbReference type="PANTHER" id="PTHR10160">
    <property type="entry name" value="NAD(P) TRANSHYDROGENASE"/>
    <property type="match status" value="1"/>
</dbReference>
<dbReference type="SUPFAM" id="SSF52283">
    <property type="entry name" value="Formate/glycerate dehydrogenase catalytic domain-like"/>
    <property type="match status" value="1"/>
</dbReference>
<dbReference type="InterPro" id="IPR008142">
    <property type="entry name" value="AlaDH/PNT_CS1"/>
</dbReference>
<organism evidence="29">
    <name type="scientific">Verticillium alfalfae (strain VaMs.102 / ATCC MYA-4576 / FGSC 10136)</name>
    <name type="common">Verticillium wilt of alfalfa</name>
    <name type="synonym">Verticillium albo-atrum</name>
    <dbReference type="NCBI Taxonomy" id="526221"/>
    <lineage>
        <taxon>Eukaryota</taxon>
        <taxon>Fungi</taxon>
        <taxon>Dikarya</taxon>
        <taxon>Ascomycota</taxon>
        <taxon>Pezizomycotina</taxon>
        <taxon>Sordariomycetes</taxon>
        <taxon>Hypocreomycetidae</taxon>
        <taxon>Glomerellales</taxon>
        <taxon>Plectosphaerellaceae</taxon>
        <taxon>Verticillium</taxon>
    </lineage>
</organism>
<evidence type="ECO:0000256" key="22">
    <source>
        <dbReference type="ARBA" id="ARBA00074145"/>
    </source>
</evidence>
<dbReference type="GO" id="GO:0006740">
    <property type="term" value="P:NADPH regeneration"/>
    <property type="evidence" value="ECO:0007669"/>
    <property type="project" value="TreeGrafter"/>
</dbReference>
<dbReference type="OMA" id="EQCREVD"/>
<evidence type="ECO:0000256" key="5">
    <source>
        <dbReference type="ARBA" id="ARBA00012943"/>
    </source>
</evidence>
<keyword evidence="29" id="KW-1185">Reference proteome</keyword>
<evidence type="ECO:0000256" key="10">
    <source>
        <dbReference type="ARBA" id="ARBA00022792"/>
    </source>
</evidence>
<feature type="compositionally biased region" description="Pro residues" evidence="24">
    <location>
        <begin position="474"/>
        <end position="486"/>
    </location>
</feature>
<dbReference type="InterPro" id="IPR007886">
    <property type="entry name" value="AlaDH/PNT_N"/>
</dbReference>
<feature type="transmembrane region" description="Helical" evidence="25">
    <location>
        <begin position="591"/>
        <end position="611"/>
    </location>
</feature>
<sequence length="1055" mass="110521">MISLALLRPATAHAVCTSSATGIFALRSWPNVTDASLPTPRSTSIHSTHPTRWQSTLQPSRTNAIVPAHTKSLQLVRHASVVTGTPAPGQAAEPELPVAHSVPYSQLTVGVPKEIFLNERRVALSPQNVALLLKKGFSKVLVERGAGTEADFLDDVYHEAGATLVDSANDVWTGADIVLKVRSPIPAEIEVMKPSQTVISFLQPAQNKPIVEKLAAQKATAFAMDLIPRISRAQVFDALSSMANIAGYKAVLEASNNFGRFLTGQVTAAGKIPPCKVLVIGAGVAGLSAIATARRLGAVVRGFDTRPAAREQVQSLGAEFIEVEFKEDGSGAGGYAKEMSKEFIEAEMKLFHEQAREVDIIITTALIPGKPAPKLILKSMLELMKPGSVVVDLAAEAGGNCEKTKPGELTVYKDVKIIGYTDLPSRLPTQSSTLYSNNTTKFLLSMAPKDKEFGIDLSDEVVRGAIVTQKGEVLPPPPRPAPPPAPAQAASPTKEAEIVAVTPFQKTSREVATVTAGMGTALALRTVTGPLFMSNLFTFSLASLIGYRVVWGVAPALHSPLMSVTNAISGMVGVGGLFVLGGGIFPQTIPQVFGALSVLLAFVNISGGFVITKRMLDMFKRPTDPPEYPWLYAVPAAVFGGGFVAAAATGAAGLVQAGYMVSSVLCISSLSCLASQATARMGNILGILGVGSGILASFIMGHIEADISTLHLVTGYLGVLIGGITFTGSIVAFMKLAGKMSSKPLMLPGRHLLNSGMLATNVATMGAFITMAPGSPMIAAAALGANTLLSFIKGYTTTAAVGGADMPVIITVLNAYSGFALVAEGFMLDNSLLTTVGALIGVSGSILSYIMCVAMNRSLTNVLFGGIASAPASEYKIEGAITQTSVDDTAEALVNAENVIIVVGYGMAVAKAQYAISEITEMLRKKGINVRFAIHPVAGRMPGQCNVLLAEASVPYDIVLEMDEINDDFGETDVVLVIGANDTVNPIALEPGSPIAGMPVLQAWKSKQVIVMKRGMASGYADVPNPMFYMEGTRMLFGDAKTSCDAIKAAVESRV</sequence>
<name>C9SRM4_VERA1</name>
<evidence type="ECO:0000256" key="18">
    <source>
        <dbReference type="ARBA" id="ARBA00023136"/>
    </source>
</evidence>
<evidence type="ECO:0000313" key="28">
    <source>
        <dbReference type="EMBL" id="EEY21439.1"/>
    </source>
</evidence>
<evidence type="ECO:0000256" key="24">
    <source>
        <dbReference type="SAM" id="MobiDB-lite"/>
    </source>
</evidence>
<dbReference type="FunFam" id="3.40.50.720:FF:000028">
    <property type="entry name" value="NAD(P) transhydrogenase subunit alpha"/>
    <property type="match status" value="1"/>
</dbReference>
<evidence type="ECO:0000256" key="13">
    <source>
        <dbReference type="ARBA" id="ARBA00022967"/>
    </source>
</evidence>
<dbReference type="GO" id="GO:0008750">
    <property type="term" value="F:proton-translocating NAD(P)+ transhydrogenase activity"/>
    <property type="evidence" value="ECO:0007669"/>
    <property type="project" value="UniProtKB-EC"/>
</dbReference>
<feature type="transmembrane region" description="Helical" evidence="25">
    <location>
        <begin position="709"/>
        <end position="731"/>
    </location>
</feature>
<dbReference type="RefSeq" id="XP_003002090.1">
    <property type="nucleotide sequence ID" value="XM_003002044.1"/>
</dbReference>
<dbReference type="Gene3D" id="3.40.50.1220">
    <property type="entry name" value="TPP-binding domain"/>
    <property type="match status" value="1"/>
</dbReference>
<dbReference type="GO" id="GO:0050661">
    <property type="term" value="F:NADP binding"/>
    <property type="evidence" value="ECO:0007669"/>
    <property type="project" value="TreeGrafter"/>
</dbReference>
<evidence type="ECO:0000259" key="27">
    <source>
        <dbReference type="SMART" id="SM01003"/>
    </source>
</evidence>
<keyword evidence="14 25" id="KW-1133">Transmembrane helix</keyword>
<dbReference type="InterPro" id="IPR024605">
    <property type="entry name" value="NADP_transhyd_a_C"/>
</dbReference>
<feature type="transmembrane region" description="Helical" evidence="25">
    <location>
        <begin position="832"/>
        <end position="854"/>
    </location>
</feature>
<feature type="domain" description="Alanine dehydrogenase/pyridine nucleotide transhydrogenase NAD(H)-binding" evidence="26">
    <location>
        <begin position="255"/>
        <end position="419"/>
    </location>
</feature>
<evidence type="ECO:0000259" key="26">
    <source>
        <dbReference type="SMART" id="SM01002"/>
    </source>
</evidence>
<feature type="domain" description="Alanine dehydrogenase/pyridine nucleotide transhydrogenase N-terminal" evidence="27">
    <location>
        <begin position="110"/>
        <end position="246"/>
    </location>
</feature>
<keyword evidence="10" id="KW-0999">Mitochondrion inner membrane</keyword>
<dbReference type="NCBIfam" id="TIGR00561">
    <property type="entry name" value="pntA"/>
    <property type="match status" value="1"/>
</dbReference>
<feature type="transmembrane region" description="Helical" evidence="25">
    <location>
        <begin position="631"/>
        <end position="651"/>
    </location>
</feature>
<evidence type="ECO:0000256" key="16">
    <source>
        <dbReference type="ARBA" id="ARBA00023027"/>
    </source>
</evidence>
<accession>C9SRM4</accession>
<comment type="function">
    <text evidence="20">The transhydrogenation between NADH and NADP is coupled to respiration and ATP hydrolysis and functions as a proton pump across the membrane. May play a role in reactive oxygen species (ROS) detoxification in the adrenal gland.</text>
</comment>
<keyword evidence="8 25" id="KW-0812">Transmembrane</keyword>
<dbReference type="PROSITE" id="PS00837">
    <property type="entry name" value="ALADH_PNT_2"/>
    <property type="match status" value="1"/>
</dbReference>
<dbReference type="Proteomes" id="UP000008698">
    <property type="component" value="Unassembled WGS sequence"/>
</dbReference>
<dbReference type="Pfam" id="PF01262">
    <property type="entry name" value="AlaDh_PNT_C"/>
    <property type="match status" value="1"/>
</dbReference>
<evidence type="ECO:0000256" key="1">
    <source>
        <dbReference type="ARBA" id="ARBA00004292"/>
    </source>
</evidence>
<comment type="subcellular location">
    <subcellularLocation>
        <location evidence="2">Cell inner membrane</location>
        <topology evidence="2">Multi-pass membrane protein</topology>
    </subcellularLocation>
    <subcellularLocation>
        <location evidence="1">Mitochondrion inner membrane</location>
        <topology evidence="1">Multi-pass membrane protein</topology>
        <orientation evidence="1">Matrix side</orientation>
    </subcellularLocation>
</comment>
<evidence type="ECO:0000256" key="7">
    <source>
        <dbReference type="ARBA" id="ARBA00022519"/>
    </source>
</evidence>
<protein>
    <recommendedName>
        <fullName evidence="22">NAD(P) transhydrogenase, mitochondrial</fullName>
        <ecNumber evidence="5">7.1.1.1</ecNumber>
    </recommendedName>
    <alternativeName>
        <fullName evidence="23">Nicotinamide nucleotide transhydrogenase</fullName>
    </alternativeName>
</protein>
<evidence type="ECO:0000256" key="4">
    <source>
        <dbReference type="ARBA" id="ARBA00011738"/>
    </source>
</evidence>
<keyword evidence="17" id="KW-0496">Mitochondrion</keyword>
<feature type="transmembrane region" description="Helical" evidence="25">
    <location>
        <begin position="563"/>
        <end position="585"/>
    </location>
</feature>
<dbReference type="SUPFAM" id="SSF51735">
    <property type="entry name" value="NAD(P)-binding Rossmann-fold domains"/>
    <property type="match status" value="1"/>
</dbReference>
<evidence type="ECO:0000313" key="29">
    <source>
        <dbReference type="Proteomes" id="UP000008698"/>
    </source>
</evidence>
<feature type="transmembrane region" description="Helical" evidence="25">
    <location>
        <begin position="531"/>
        <end position="551"/>
    </location>
</feature>
<dbReference type="GO" id="GO:0005743">
    <property type="term" value="C:mitochondrial inner membrane"/>
    <property type="evidence" value="ECO:0007669"/>
    <property type="project" value="UniProtKB-SubCell"/>
</dbReference>
<dbReference type="SMART" id="SM01002">
    <property type="entry name" value="AlaDh_PNT_C"/>
    <property type="match status" value="1"/>
</dbReference>
<evidence type="ECO:0000256" key="14">
    <source>
        <dbReference type="ARBA" id="ARBA00022989"/>
    </source>
</evidence>
<dbReference type="OrthoDB" id="37244at2759"/>
<dbReference type="InterPro" id="IPR036291">
    <property type="entry name" value="NAD(P)-bd_dom_sf"/>
</dbReference>
<comment type="subunit">
    <text evidence="4">Homodimer.</text>
</comment>
<evidence type="ECO:0000256" key="11">
    <source>
        <dbReference type="ARBA" id="ARBA00022857"/>
    </source>
</evidence>
<evidence type="ECO:0000256" key="2">
    <source>
        <dbReference type="ARBA" id="ARBA00004429"/>
    </source>
</evidence>